<comment type="caution">
    <text evidence="3">The sequence shown here is derived from an EMBL/GenBank/DDBJ whole genome shotgun (WGS) entry which is preliminary data.</text>
</comment>
<accession>A0A2T5DW78</accession>
<keyword evidence="1" id="KW-0472">Membrane</keyword>
<gene>
    <name evidence="3" type="ORF">CWO07_26950</name>
</gene>
<evidence type="ECO:0000313" key="3">
    <source>
        <dbReference type="EMBL" id="PTP11335.1"/>
    </source>
</evidence>
<dbReference type="AlphaFoldDB" id="A0A2T5DW78"/>
<name>A0A2T5DW78_VIBSP</name>
<organism evidence="3 4">
    <name type="scientific">Vibrio splendidus</name>
    <dbReference type="NCBI Taxonomy" id="29497"/>
    <lineage>
        <taxon>Bacteria</taxon>
        <taxon>Pseudomonadati</taxon>
        <taxon>Pseudomonadota</taxon>
        <taxon>Gammaproteobacteria</taxon>
        <taxon>Vibrionales</taxon>
        <taxon>Vibrionaceae</taxon>
        <taxon>Vibrio</taxon>
    </lineage>
</organism>
<feature type="domain" description="Transposase IS4-like" evidence="2">
    <location>
        <begin position="32"/>
        <end position="75"/>
    </location>
</feature>
<dbReference type="GO" id="GO:0006313">
    <property type="term" value="P:DNA transposition"/>
    <property type="evidence" value="ECO:0007669"/>
    <property type="project" value="InterPro"/>
</dbReference>
<keyword evidence="1" id="KW-1133">Transmembrane helix</keyword>
<dbReference type="RefSeq" id="WP_146162775.1">
    <property type="nucleotide sequence ID" value="NZ_PIFK01000187.1"/>
</dbReference>
<evidence type="ECO:0000313" key="4">
    <source>
        <dbReference type="Proteomes" id="UP000244197"/>
    </source>
</evidence>
<feature type="non-terminal residue" evidence="3">
    <location>
        <position position="1"/>
    </location>
</feature>
<protein>
    <submittedName>
        <fullName evidence="3">IS5/IS1182 family transposase</fullName>
    </submittedName>
</protein>
<keyword evidence="1" id="KW-0812">Transmembrane</keyword>
<sequence>FRTFVKERGGETVIAKRNYGQDIDKDSMDWCLYKYRHLVENAFGRIKHYRAISSRYDKLERNYASMLSLAFMLMWLPMYC</sequence>
<dbReference type="Proteomes" id="UP000244197">
    <property type="component" value="Unassembled WGS sequence"/>
</dbReference>
<dbReference type="GO" id="GO:0004803">
    <property type="term" value="F:transposase activity"/>
    <property type="evidence" value="ECO:0007669"/>
    <property type="project" value="InterPro"/>
</dbReference>
<reference evidence="3 4" key="1">
    <citation type="submission" date="2017-11" db="EMBL/GenBank/DDBJ databases">
        <title>Population delineation of vibrios coincides with oyster pathogenicity.</title>
        <authorList>
            <person name="Bruto M."/>
            <person name="Labreuche Y."/>
            <person name="James A."/>
            <person name="Piel D."/>
            <person name="Chenivesse S."/>
            <person name="Petton B."/>
            <person name="Polz M.F."/>
            <person name="Le Roux F."/>
        </authorList>
    </citation>
    <scope>NUCLEOTIDE SEQUENCE [LARGE SCALE GENOMIC DNA]</scope>
    <source>
        <strain evidence="3 4">FF_144</strain>
    </source>
</reference>
<dbReference type="GO" id="GO:0003677">
    <property type="term" value="F:DNA binding"/>
    <property type="evidence" value="ECO:0007669"/>
    <property type="project" value="InterPro"/>
</dbReference>
<evidence type="ECO:0000256" key="1">
    <source>
        <dbReference type="SAM" id="Phobius"/>
    </source>
</evidence>
<evidence type="ECO:0000259" key="2">
    <source>
        <dbReference type="Pfam" id="PF01609"/>
    </source>
</evidence>
<dbReference type="InterPro" id="IPR002559">
    <property type="entry name" value="Transposase_11"/>
</dbReference>
<proteinExistence type="predicted"/>
<dbReference type="Pfam" id="PF01609">
    <property type="entry name" value="DDE_Tnp_1"/>
    <property type="match status" value="1"/>
</dbReference>
<feature type="transmembrane region" description="Helical" evidence="1">
    <location>
        <begin position="63"/>
        <end position="79"/>
    </location>
</feature>
<dbReference type="EMBL" id="PIFK01000187">
    <property type="protein sequence ID" value="PTP11335.1"/>
    <property type="molecule type" value="Genomic_DNA"/>
</dbReference>